<gene>
    <name evidence="2" type="ORF">C1SCF055_LOCUS7602</name>
</gene>
<evidence type="ECO:0000256" key="1">
    <source>
        <dbReference type="SAM" id="Phobius"/>
    </source>
</evidence>
<feature type="transmembrane region" description="Helical" evidence="1">
    <location>
        <begin position="245"/>
        <end position="267"/>
    </location>
</feature>
<evidence type="ECO:0000313" key="3">
    <source>
        <dbReference type="EMBL" id="CAL1133040.1"/>
    </source>
</evidence>
<organism evidence="2">
    <name type="scientific">Cladocopium goreaui</name>
    <dbReference type="NCBI Taxonomy" id="2562237"/>
    <lineage>
        <taxon>Eukaryota</taxon>
        <taxon>Sar</taxon>
        <taxon>Alveolata</taxon>
        <taxon>Dinophyceae</taxon>
        <taxon>Suessiales</taxon>
        <taxon>Symbiodiniaceae</taxon>
        <taxon>Cladocopium</taxon>
    </lineage>
</organism>
<comment type="caution">
    <text evidence="2">The sequence shown here is derived from an EMBL/GenBank/DDBJ whole genome shotgun (WGS) entry which is preliminary data.</text>
</comment>
<dbReference type="EMBL" id="CAMXCT010000504">
    <property type="protein sequence ID" value="CAI3979665.1"/>
    <property type="molecule type" value="Genomic_DNA"/>
</dbReference>
<reference evidence="2" key="1">
    <citation type="submission" date="2022-10" db="EMBL/GenBank/DDBJ databases">
        <authorList>
            <person name="Chen Y."/>
            <person name="Dougan E. K."/>
            <person name="Chan C."/>
            <person name="Rhodes N."/>
            <person name="Thang M."/>
        </authorList>
    </citation>
    <scope>NUCLEOTIDE SEQUENCE</scope>
</reference>
<sequence>MQAPVPVTLRTFNEPVKACGAPLATTSSAPSLSHDVVRPLFLGSLVLGLLPSIPQRRKYKVVPLAEEESKSEAPAPSESSSDAGRVKTVVQRLTNAETSLQRWSYVAEVIYTWLGLISLSVAGWATYSLGGLRIFNTAGGLGIVSVGLSVACSLVGWFQARSCRHLGRRCGMAAGSLEPGGPVNPKMSLPALAAIEANLRARQRTAALGALFAVVGLQSMVGLMVTKVLATSGGFSPSPGINLDIFTLLAVSNSALGHVLAGGLAAVQQGSLPKISSSSTDPFQGWAR</sequence>
<accession>A0A9P1BUF4</accession>
<feature type="transmembrane region" description="Helical" evidence="1">
    <location>
        <begin position="206"/>
        <end position="225"/>
    </location>
</feature>
<reference evidence="3" key="2">
    <citation type="submission" date="2024-04" db="EMBL/GenBank/DDBJ databases">
        <authorList>
            <person name="Chen Y."/>
            <person name="Shah S."/>
            <person name="Dougan E. K."/>
            <person name="Thang M."/>
            <person name="Chan C."/>
        </authorList>
    </citation>
    <scope>NUCLEOTIDE SEQUENCE [LARGE SCALE GENOMIC DNA]</scope>
</reference>
<feature type="transmembrane region" description="Helical" evidence="1">
    <location>
        <begin position="139"/>
        <end position="158"/>
    </location>
</feature>
<evidence type="ECO:0000313" key="4">
    <source>
        <dbReference type="Proteomes" id="UP001152797"/>
    </source>
</evidence>
<keyword evidence="1" id="KW-0472">Membrane</keyword>
<proteinExistence type="predicted"/>
<feature type="transmembrane region" description="Helical" evidence="1">
    <location>
        <begin position="109"/>
        <end position="127"/>
    </location>
</feature>
<keyword evidence="1" id="KW-0812">Transmembrane</keyword>
<keyword evidence="4" id="KW-1185">Reference proteome</keyword>
<protein>
    <submittedName>
        <fullName evidence="2">Uncharacterized protein</fullName>
    </submittedName>
</protein>
<name>A0A9P1BUF4_9DINO</name>
<dbReference type="EMBL" id="CAMXCT030000504">
    <property type="protein sequence ID" value="CAL4766977.1"/>
    <property type="molecule type" value="Genomic_DNA"/>
</dbReference>
<dbReference type="AlphaFoldDB" id="A0A9P1BUF4"/>
<dbReference type="OrthoDB" id="429597at2759"/>
<dbReference type="EMBL" id="CAMXCT020000504">
    <property type="protein sequence ID" value="CAL1133040.1"/>
    <property type="molecule type" value="Genomic_DNA"/>
</dbReference>
<keyword evidence="1" id="KW-1133">Transmembrane helix</keyword>
<dbReference type="Proteomes" id="UP001152797">
    <property type="component" value="Unassembled WGS sequence"/>
</dbReference>
<evidence type="ECO:0000313" key="2">
    <source>
        <dbReference type="EMBL" id="CAI3979665.1"/>
    </source>
</evidence>